<name>A6I0Q4_RAT</name>
<evidence type="ECO:0000313" key="3">
    <source>
        <dbReference type="Proteomes" id="UP000234681"/>
    </source>
</evidence>
<evidence type="ECO:0000313" key="2">
    <source>
        <dbReference type="EMBL" id="EDM13035.1"/>
    </source>
</evidence>
<proteinExistence type="predicted"/>
<organism evidence="2 3">
    <name type="scientific">Rattus norvegicus</name>
    <name type="common">Rat</name>
    <dbReference type="NCBI Taxonomy" id="10116"/>
    <lineage>
        <taxon>Eukaryota</taxon>
        <taxon>Metazoa</taxon>
        <taxon>Chordata</taxon>
        <taxon>Craniata</taxon>
        <taxon>Vertebrata</taxon>
        <taxon>Euteleostomi</taxon>
        <taxon>Mammalia</taxon>
        <taxon>Eutheria</taxon>
        <taxon>Euarchontoglires</taxon>
        <taxon>Glires</taxon>
        <taxon>Rodentia</taxon>
        <taxon>Myomorpha</taxon>
        <taxon>Muroidea</taxon>
        <taxon>Muridae</taxon>
        <taxon>Murinae</taxon>
        <taxon>Rattus</taxon>
    </lineage>
</organism>
<feature type="region of interest" description="Disordered" evidence="1">
    <location>
        <begin position="1"/>
        <end position="38"/>
    </location>
</feature>
<protein>
    <submittedName>
        <fullName evidence="2">RCG47423</fullName>
    </submittedName>
</protein>
<accession>A6I0Q4</accession>
<gene>
    <name evidence="2" type="ORF">rCG_47423</name>
</gene>
<dbReference type="AlphaFoldDB" id="A6I0Q4"/>
<dbReference type="Proteomes" id="UP000234681">
    <property type="component" value="Chromosome 1"/>
</dbReference>
<sequence>MYPQCSSAGPALRSPAAALAGHSHQVSPPRPRAGRSGR</sequence>
<evidence type="ECO:0000256" key="1">
    <source>
        <dbReference type="SAM" id="MobiDB-lite"/>
    </source>
</evidence>
<dbReference type="EMBL" id="CH473953">
    <property type="protein sequence ID" value="EDM13035.1"/>
    <property type="molecule type" value="Genomic_DNA"/>
</dbReference>
<reference evidence="3" key="1">
    <citation type="submission" date="2005-09" db="EMBL/GenBank/DDBJ databases">
        <authorList>
            <person name="Mural R.J."/>
            <person name="Li P.W."/>
            <person name="Adams M.D."/>
            <person name="Amanatides P.G."/>
            <person name="Baden-Tillson H."/>
            <person name="Barnstead M."/>
            <person name="Chin S.H."/>
            <person name="Dew I."/>
            <person name="Evans C.A."/>
            <person name="Ferriera S."/>
            <person name="Flanigan M."/>
            <person name="Fosler C."/>
            <person name="Glodek A."/>
            <person name="Gu Z."/>
            <person name="Holt R.A."/>
            <person name="Jennings D."/>
            <person name="Kraft C.L."/>
            <person name="Lu F."/>
            <person name="Nguyen T."/>
            <person name="Nusskern D.R."/>
            <person name="Pfannkoch C.M."/>
            <person name="Sitter C."/>
            <person name="Sutton G.G."/>
            <person name="Venter J.C."/>
            <person name="Wang Z."/>
            <person name="Woodage T."/>
            <person name="Zheng X.H."/>
            <person name="Zhong F."/>
        </authorList>
    </citation>
    <scope>NUCLEOTIDE SEQUENCE [LARGE SCALE GENOMIC DNA]</scope>
    <source>
        <strain>BN</strain>
        <strain evidence="3">Sprague-Dawley</strain>
    </source>
</reference>